<protein>
    <submittedName>
        <fullName evidence="1">Uncharacterized protein</fullName>
    </submittedName>
</protein>
<reference evidence="1" key="1">
    <citation type="journal article" date="2020" name="Stud. Mycol.">
        <title>101 Dothideomycetes genomes: a test case for predicting lifestyles and emergence of pathogens.</title>
        <authorList>
            <person name="Haridas S."/>
            <person name="Albert R."/>
            <person name="Binder M."/>
            <person name="Bloem J."/>
            <person name="Labutti K."/>
            <person name="Salamov A."/>
            <person name="Andreopoulos B."/>
            <person name="Baker S."/>
            <person name="Barry K."/>
            <person name="Bills G."/>
            <person name="Bluhm B."/>
            <person name="Cannon C."/>
            <person name="Castanera R."/>
            <person name="Culley D."/>
            <person name="Daum C."/>
            <person name="Ezra D."/>
            <person name="Gonzalez J."/>
            <person name="Henrissat B."/>
            <person name="Kuo A."/>
            <person name="Liang C."/>
            <person name="Lipzen A."/>
            <person name="Lutzoni F."/>
            <person name="Magnuson J."/>
            <person name="Mondo S."/>
            <person name="Nolan M."/>
            <person name="Ohm R."/>
            <person name="Pangilinan J."/>
            <person name="Park H.-J."/>
            <person name="Ramirez L."/>
            <person name="Alfaro M."/>
            <person name="Sun H."/>
            <person name="Tritt A."/>
            <person name="Yoshinaga Y."/>
            <person name="Zwiers L.-H."/>
            <person name="Turgeon B."/>
            <person name="Goodwin S."/>
            <person name="Spatafora J."/>
            <person name="Crous P."/>
            <person name="Grigoriev I."/>
        </authorList>
    </citation>
    <scope>NUCLEOTIDE SEQUENCE</scope>
    <source>
        <strain evidence="1">CBS 175.79</strain>
    </source>
</reference>
<accession>A0A6A5Y073</accession>
<dbReference type="EMBL" id="ML978067">
    <property type="protein sequence ID" value="KAF2018583.1"/>
    <property type="molecule type" value="Genomic_DNA"/>
</dbReference>
<dbReference type="GeneID" id="54289021"/>
<gene>
    <name evidence="1" type="ORF">BU24DRAFT_458342</name>
</gene>
<proteinExistence type="predicted"/>
<sequence length="203" mass="21286">MSSQALQNEGHIKMTVLLSTSSLMSMASKELSQVPNRQSLLRLPPALNATLESAASTTARLLGKGSAANLPLLAPAPPSSPSPQFSKADFAQRLQSTTTSMQSAEPVPGARPWLTAYIAAAQAASSKPEGYEQVKSLLTHALAQTGTPAPPPPLPSNSRELWVSPGGSGCTALSPGPRVLHLPKSTSEYVDIRVEQFYANSVE</sequence>
<keyword evidence="2" id="KW-1185">Reference proteome</keyword>
<dbReference type="RefSeq" id="XP_033386922.1">
    <property type="nucleotide sequence ID" value="XM_033531624.1"/>
</dbReference>
<organism evidence="1 2">
    <name type="scientific">Aaosphaeria arxii CBS 175.79</name>
    <dbReference type="NCBI Taxonomy" id="1450172"/>
    <lineage>
        <taxon>Eukaryota</taxon>
        <taxon>Fungi</taxon>
        <taxon>Dikarya</taxon>
        <taxon>Ascomycota</taxon>
        <taxon>Pezizomycotina</taxon>
        <taxon>Dothideomycetes</taxon>
        <taxon>Pleosporomycetidae</taxon>
        <taxon>Pleosporales</taxon>
        <taxon>Pleosporales incertae sedis</taxon>
        <taxon>Aaosphaeria</taxon>
    </lineage>
</organism>
<name>A0A6A5Y073_9PLEO</name>
<evidence type="ECO:0000313" key="1">
    <source>
        <dbReference type="EMBL" id="KAF2018583.1"/>
    </source>
</evidence>
<evidence type="ECO:0000313" key="2">
    <source>
        <dbReference type="Proteomes" id="UP000799778"/>
    </source>
</evidence>
<dbReference type="AlphaFoldDB" id="A0A6A5Y073"/>
<dbReference type="Proteomes" id="UP000799778">
    <property type="component" value="Unassembled WGS sequence"/>
</dbReference>